<reference evidence="1 2" key="1">
    <citation type="submission" date="2018-12" db="EMBL/GenBank/DDBJ databases">
        <authorList>
            <consortium name="Pathogen Informatics"/>
        </authorList>
    </citation>
    <scope>NUCLEOTIDE SEQUENCE [LARGE SCALE GENOMIC DNA]</scope>
    <source>
        <strain evidence="1 2">NCTC3166</strain>
    </source>
</reference>
<sequence length="50" mass="5685">MELNKVYLAIPLTPTRDGFLSKSKEEITFSQVHRHQVSEALLSKQLLLSS</sequence>
<keyword evidence="2" id="KW-1185">Reference proteome</keyword>
<dbReference type="EMBL" id="LR134266">
    <property type="protein sequence ID" value="VED68074.1"/>
    <property type="molecule type" value="Genomic_DNA"/>
</dbReference>
<dbReference type="Proteomes" id="UP000270025">
    <property type="component" value="Chromosome"/>
</dbReference>
<proteinExistence type="predicted"/>
<name>A0A447Z6Z0_9STRE</name>
<gene>
    <name evidence="1" type="ORF">NCTC3166_01913</name>
</gene>
<dbReference type="AlphaFoldDB" id="A0A447Z6Z0"/>
<accession>A0A447Z6Z0</accession>
<dbReference type="KEGG" id="svf:NCTC3166_01913"/>
<protein>
    <submittedName>
        <fullName evidence="1">Uncharacterized protein</fullName>
    </submittedName>
</protein>
<evidence type="ECO:0000313" key="1">
    <source>
        <dbReference type="EMBL" id="VED68074.1"/>
    </source>
</evidence>
<evidence type="ECO:0000313" key="2">
    <source>
        <dbReference type="Proteomes" id="UP000270025"/>
    </source>
</evidence>
<organism evidence="1 2">
    <name type="scientific">Streptococcus viridans</name>
    <dbReference type="NCBI Taxonomy" id="78535"/>
    <lineage>
        <taxon>Bacteria</taxon>
        <taxon>Bacillati</taxon>
        <taxon>Bacillota</taxon>
        <taxon>Bacilli</taxon>
        <taxon>Lactobacillales</taxon>
        <taxon>Streptococcaceae</taxon>
        <taxon>Streptococcus</taxon>
    </lineage>
</organism>